<comment type="caution">
    <text evidence="2">The sequence shown here is derived from an EMBL/GenBank/DDBJ whole genome shotgun (WGS) entry which is preliminary data.</text>
</comment>
<evidence type="ECO:0000313" key="3">
    <source>
        <dbReference type="Proteomes" id="UP000578449"/>
    </source>
</evidence>
<gene>
    <name evidence="2" type="ORF">HNP84_007852</name>
</gene>
<proteinExistence type="predicted"/>
<feature type="compositionally biased region" description="Basic and acidic residues" evidence="1">
    <location>
        <begin position="55"/>
        <end position="66"/>
    </location>
</feature>
<feature type="region of interest" description="Disordered" evidence="1">
    <location>
        <begin position="55"/>
        <end position="82"/>
    </location>
</feature>
<evidence type="ECO:0000256" key="1">
    <source>
        <dbReference type="SAM" id="MobiDB-lite"/>
    </source>
</evidence>
<dbReference type="Proteomes" id="UP000578449">
    <property type="component" value="Unassembled WGS sequence"/>
</dbReference>
<protein>
    <recommendedName>
        <fullName evidence="4">PASTA domain-containing protein</fullName>
    </recommendedName>
</protein>
<dbReference type="EMBL" id="JACHGN010000021">
    <property type="protein sequence ID" value="MBB5138099.1"/>
    <property type="molecule type" value="Genomic_DNA"/>
</dbReference>
<dbReference type="AlphaFoldDB" id="A0A840PGI8"/>
<evidence type="ECO:0008006" key="4">
    <source>
        <dbReference type="Google" id="ProtNLM"/>
    </source>
</evidence>
<sequence>MQALNAWLLGHDAGVLLLGPDPDGPGSVTNGIVVAQDPRPGTLVPRWATVRVRMRDGGEGGVREPRTPVTPPGELTADLGEA</sequence>
<accession>A0A840PGI8</accession>
<name>A0A840PGI8_9ACTN</name>
<reference evidence="2 3" key="1">
    <citation type="submission" date="2020-08" db="EMBL/GenBank/DDBJ databases">
        <title>Genomic Encyclopedia of Type Strains, Phase IV (KMG-IV): sequencing the most valuable type-strain genomes for metagenomic binning, comparative biology and taxonomic classification.</title>
        <authorList>
            <person name="Goeker M."/>
        </authorList>
    </citation>
    <scope>NUCLEOTIDE SEQUENCE [LARGE SCALE GENOMIC DNA]</scope>
    <source>
        <strain evidence="2 3">DSM 45615</strain>
    </source>
</reference>
<organism evidence="2 3">
    <name type="scientific">Thermocatellispora tengchongensis</name>
    <dbReference type="NCBI Taxonomy" id="1073253"/>
    <lineage>
        <taxon>Bacteria</taxon>
        <taxon>Bacillati</taxon>
        <taxon>Actinomycetota</taxon>
        <taxon>Actinomycetes</taxon>
        <taxon>Streptosporangiales</taxon>
        <taxon>Streptosporangiaceae</taxon>
        <taxon>Thermocatellispora</taxon>
    </lineage>
</organism>
<evidence type="ECO:0000313" key="2">
    <source>
        <dbReference type="EMBL" id="MBB5138099.1"/>
    </source>
</evidence>
<dbReference type="RefSeq" id="WP_185054970.1">
    <property type="nucleotide sequence ID" value="NZ_BAABIX010000030.1"/>
</dbReference>
<keyword evidence="3" id="KW-1185">Reference proteome</keyword>